<dbReference type="Gene3D" id="1.10.238.10">
    <property type="entry name" value="EF-hand"/>
    <property type="match status" value="2"/>
</dbReference>
<dbReference type="Proteomes" id="UP001203880">
    <property type="component" value="Unassembled WGS sequence"/>
</dbReference>
<evidence type="ECO:0000259" key="3">
    <source>
        <dbReference type="PROSITE" id="PS50222"/>
    </source>
</evidence>
<evidence type="ECO:0000256" key="1">
    <source>
        <dbReference type="SAM" id="MobiDB-lite"/>
    </source>
</evidence>
<keyword evidence="2" id="KW-0732">Signal</keyword>
<keyword evidence="5" id="KW-1185">Reference proteome</keyword>
<feature type="compositionally biased region" description="Basic and acidic residues" evidence="1">
    <location>
        <begin position="110"/>
        <end position="121"/>
    </location>
</feature>
<dbReference type="PROSITE" id="PS50222">
    <property type="entry name" value="EF_HAND_2"/>
    <property type="match status" value="2"/>
</dbReference>
<dbReference type="PROSITE" id="PS00018">
    <property type="entry name" value="EF_HAND_1"/>
    <property type="match status" value="1"/>
</dbReference>
<feature type="region of interest" description="Disordered" evidence="1">
    <location>
        <begin position="74"/>
        <end position="121"/>
    </location>
</feature>
<dbReference type="Pfam" id="PF13202">
    <property type="entry name" value="EF-hand_5"/>
    <property type="match status" value="4"/>
</dbReference>
<feature type="signal peptide" evidence="2">
    <location>
        <begin position="1"/>
        <end position="26"/>
    </location>
</feature>
<sequence>MTPSKVTLGKVLLTGIALGLAGAASAQVSEMEGASLDLIDKDGDGAVSPSEYRDFSNFAFEQMDTNKNGSLSAAELGAAGAGEHMSSTDANGDGKVTKSEMSDQMTKDFTAADKDGDGHLN</sequence>
<feature type="compositionally biased region" description="Low complexity" evidence="1">
    <location>
        <begin position="74"/>
        <end position="83"/>
    </location>
</feature>
<dbReference type="RefSeq" id="WP_249706471.1">
    <property type="nucleotide sequence ID" value="NZ_JAMFMB010000002.1"/>
</dbReference>
<feature type="domain" description="EF-hand" evidence="3">
    <location>
        <begin position="100"/>
        <end position="121"/>
    </location>
</feature>
<evidence type="ECO:0000313" key="4">
    <source>
        <dbReference type="EMBL" id="MCL6282349.1"/>
    </source>
</evidence>
<dbReference type="InterPro" id="IPR002048">
    <property type="entry name" value="EF_hand_dom"/>
</dbReference>
<evidence type="ECO:0000313" key="5">
    <source>
        <dbReference type="Proteomes" id="UP001203880"/>
    </source>
</evidence>
<dbReference type="EMBL" id="JAMFMB010000002">
    <property type="protein sequence ID" value="MCL6282349.1"/>
    <property type="molecule type" value="Genomic_DNA"/>
</dbReference>
<reference evidence="4" key="1">
    <citation type="submission" date="2022-05" db="EMBL/GenBank/DDBJ databases">
        <authorList>
            <person name="Park J.-S."/>
        </authorList>
    </citation>
    <scope>NUCLEOTIDE SEQUENCE</scope>
    <source>
        <strain evidence="4">2012CJ41-6</strain>
    </source>
</reference>
<feature type="domain" description="EF-hand" evidence="3">
    <location>
        <begin position="51"/>
        <end position="86"/>
    </location>
</feature>
<evidence type="ECO:0000256" key="2">
    <source>
        <dbReference type="SAM" id="SignalP"/>
    </source>
</evidence>
<accession>A0ABT0Q086</accession>
<dbReference type="InterPro" id="IPR011992">
    <property type="entry name" value="EF-hand-dom_pair"/>
</dbReference>
<organism evidence="4 5">
    <name type="scientific">Ruegeria spongiae</name>
    <dbReference type="NCBI Taxonomy" id="2942209"/>
    <lineage>
        <taxon>Bacteria</taxon>
        <taxon>Pseudomonadati</taxon>
        <taxon>Pseudomonadota</taxon>
        <taxon>Alphaproteobacteria</taxon>
        <taxon>Rhodobacterales</taxon>
        <taxon>Roseobacteraceae</taxon>
        <taxon>Ruegeria</taxon>
    </lineage>
</organism>
<comment type="caution">
    <text evidence="4">The sequence shown here is derived from an EMBL/GenBank/DDBJ whole genome shotgun (WGS) entry which is preliminary data.</text>
</comment>
<proteinExistence type="predicted"/>
<feature type="chain" id="PRO_5046978696" description="EF-hand domain-containing protein" evidence="2">
    <location>
        <begin position="27"/>
        <end position="121"/>
    </location>
</feature>
<name>A0ABT0Q086_9RHOB</name>
<dbReference type="SUPFAM" id="SSF47473">
    <property type="entry name" value="EF-hand"/>
    <property type="match status" value="1"/>
</dbReference>
<gene>
    <name evidence="4" type="ORF">M3P21_02310</name>
</gene>
<dbReference type="InterPro" id="IPR018247">
    <property type="entry name" value="EF_Hand_1_Ca_BS"/>
</dbReference>
<protein>
    <recommendedName>
        <fullName evidence="3">EF-hand domain-containing protein</fullName>
    </recommendedName>
</protein>